<keyword evidence="3 6" id="KW-1133">Transmembrane helix</keyword>
<feature type="transmembrane region" description="Helical" evidence="6">
    <location>
        <begin position="12"/>
        <end position="30"/>
    </location>
</feature>
<comment type="subcellular location">
    <subcellularLocation>
        <location evidence="1">Membrane</location>
    </subcellularLocation>
</comment>
<dbReference type="Proteomes" id="UP000593918">
    <property type="component" value="Chromosome"/>
</dbReference>
<sequence>MNKLTTERIKSFGVLAASLVTTANAVLALIGWNPLPFTDSQAGAAVSLALSVAVDVWAWWRQNVVTESAAVGHDVTARHKATAKLITEQTTGEPEQETNEGEANMSATIGLTESELSDIRQAWLKQLGKEGAA</sequence>
<dbReference type="AlphaFoldDB" id="A0A7L9ULX2"/>
<evidence type="ECO:0000256" key="5">
    <source>
        <dbReference type="SAM" id="MobiDB-lite"/>
    </source>
</evidence>
<proteinExistence type="predicted"/>
<evidence type="ECO:0000256" key="3">
    <source>
        <dbReference type="ARBA" id="ARBA00022989"/>
    </source>
</evidence>
<name>A0A7L9ULX2_BIFLL</name>
<dbReference type="InterPro" id="IPR006479">
    <property type="entry name" value="Holin"/>
</dbReference>
<evidence type="ECO:0000313" key="8">
    <source>
        <dbReference type="Proteomes" id="UP000593918"/>
    </source>
</evidence>
<dbReference type="Pfam" id="PF04688">
    <property type="entry name" value="Holin_SPP1"/>
    <property type="match status" value="1"/>
</dbReference>
<gene>
    <name evidence="7" type="ORF">BL5915_03560</name>
</gene>
<evidence type="ECO:0000313" key="7">
    <source>
        <dbReference type="EMBL" id="QOL55878.1"/>
    </source>
</evidence>
<feature type="region of interest" description="Disordered" evidence="5">
    <location>
        <begin position="88"/>
        <end position="107"/>
    </location>
</feature>
<dbReference type="RefSeq" id="WP_200408501.1">
    <property type="nucleotide sequence ID" value="NZ_CP062943.1"/>
</dbReference>
<evidence type="ECO:0000256" key="1">
    <source>
        <dbReference type="ARBA" id="ARBA00004370"/>
    </source>
</evidence>
<keyword evidence="2 6" id="KW-0812">Transmembrane</keyword>
<feature type="transmembrane region" description="Helical" evidence="6">
    <location>
        <begin position="42"/>
        <end position="60"/>
    </location>
</feature>
<evidence type="ECO:0000256" key="4">
    <source>
        <dbReference type="ARBA" id="ARBA00023136"/>
    </source>
</evidence>
<accession>A0A7L9ULX2</accession>
<keyword evidence="4 6" id="KW-0472">Membrane</keyword>
<dbReference type="GO" id="GO:0016020">
    <property type="term" value="C:membrane"/>
    <property type="evidence" value="ECO:0007669"/>
    <property type="project" value="UniProtKB-SubCell"/>
</dbReference>
<evidence type="ECO:0000256" key="6">
    <source>
        <dbReference type="SAM" id="Phobius"/>
    </source>
</evidence>
<organism evidence="7 8">
    <name type="scientific">Bifidobacterium longum subsp. longum</name>
    <dbReference type="NCBI Taxonomy" id="1679"/>
    <lineage>
        <taxon>Bacteria</taxon>
        <taxon>Bacillati</taxon>
        <taxon>Actinomycetota</taxon>
        <taxon>Actinomycetes</taxon>
        <taxon>Bifidobacteriales</taxon>
        <taxon>Bifidobacteriaceae</taxon>
        <taxon>Bifidobacterium</taxon>
    </lineage>
</organism>
<dbReference type="EMBL" id="CP062943">
    <property type="protein sequence ID" value="QOL55878.1"/>
    <property type="molecule type" value="Genomic_DNA"/>
</dbReference>
<evidence type="ECO:0000256" key="2">
    <source>
        <dbReference type="ARBA" id="ARBA00022692"/>
    </source>
</evidence>
<reference evidence="7 8" key="1">
    <citation type="submission" date="2020-10" db="EMBL/GenBank/DDBJ databases">
        <title>Genome sequencing of Bifidobacterium longum subsp. longum KCTC 5915.</title>
        <authorList>
            <person name="Kim J."/>
        </authorList>
    </citation>
    <scope>NUCLEOTIDE SEQUENCE [LARGE SCALE GENOMIC DNA]</scope>
    <source>
        <strain evidence="7 8">KCTC 5915</strain>
    </source>
</reference>
<evidence type="ECO:0008006" key="9">
    <source>
        <dbReference type="Google" id="ProtNLM"/>
    </source>
</evidence>
<protein>
    <recommendedName>
        <fullName evidence="9">Phage holin</fullName>
    </recommendedName>
</protein>